<dbReference type="Proteomes" id="UP000698963">
    <property type="component" value="Unassembled WGS sequence"/>
</dbReference>
<reference evidence="1" key="1">
    <citation type="journal article" date="2021" name="PeerJ">
        <title>Extensive microbial diversity within the chicken gut microbiome revealed by metagenomics and culture.</title>
        <authorList>
            <person name="Gilroy R."/>
            <person name="Ravi A."/>
            <person name="Getino M."/>
            <person name="Pursley I."/>
            <person name="Horton D.L."/>
            <person name="Alikhan N.F."/>
            <person name="Baker D."/>
            <person name="Gharbi K."/>
            <person name="Hall N."/>
            <person name="Watson M."/>
            <person name="Adriaenssens E.M."/>
            <person name="Foster-Nyarko E."/>
            <person name="Jarju S."/>
            <person name="Secka A."/>
            <person name="Antonio M."/>
            <person name="Oren A."/>
            <person name="Chaudhuri R.R."/>
            <person name="La Ragione R."/>
            <person name="Hildebrand F."/>
            <person name="Pallen M.J."/>
        </authorList>
    </citation>
    <scope>NUCLEOTIDE SEQUENCE</scope>
    <source>
        <strain evidence="1">ChiGjej2B2-19336</strain>
    </source>
</reference>
<reference evidence="1" key="2">
    <citation type="submission" date="2021-09" db="EMBL/GenBank/DDBJ databases">
        <authorList>
            <person name="Gilroy R."/>
        </authorList>
    </citation>
    <scope>NUCLEOTIDE SEQUENCE</scope>
    <source>
        <strain evidence="1">ChiGjej2B2-19336</strain>
    </source>
</reference>
<organism evidence="1 2">
    <name type="scientific">Mailhella massiliensis</name>
    <dbReference type="NCBI Taxonomy" id="1903261"/>
    <lineage>
        <taxon>Bacteria</taxon>
        <taxon>Pseudomonadati</taxon>
        <taxon>Thermodesulfobacteriota</taxon>
        <taxon>Desulfovibrionia</taxon>
        <taxon>Desulfovibrionales</taxon>
        <taxon>Desulfovibrionaceae</taxon>
        <taxon>Mailhella</taxon>
    </lineage>
</organism>
<accession>A0A921AXJ0</accession>
<gene>
    <name evidence="1" type="ORF">K8W16_08870</name>
</gene>
<sequence length="60" mass="6497">MGGPFAEGKESAKGEKVTYGENIFCFADCECGLGKHQFFFKQILAPSTVLVYGFLSGEVL</sequence>
<dbReference type="RefSeq" id="WP_304122787.1">
    <property type="nucleotide sequence ID" value="NZ_DYZA01000178.1"/>
</dbReference>
<dbReference type="EMBL" id="DYZA01000178">
    <property type="protein sequence ID" value="HJD97741.1"/>
    <property type="molecule type" value="Genomic_DNA"/>
</dbReference>
<proteinExistence type="predicted"/>
<comment type="caution">
    <text evidence="1">The sequence shown here is derived from an EMBL/GenBank/DDBJ whole genome shotgun (WGS) entry which is preliminary data.</text>
</comment>
<protein>
    <submittedName>
        <fullName evidence="1">Uncharacterized protein</fullName>
    </submittedName>
</protein>
<evidence type="ECO:0000313" key="1">
    <source>
        <dbReference type="EMBL" id="HJD97741.1"/>
    </source>
</evidence>
<name>A0A921AXJ0_9BACT</name>
<dbReference type="AlphaFoldDB" id="A0A921AXJ0"/>
<evidence type="ECO:0000313" key="2">
    <source>
        <dbReference type="Proteomes" id="UP000698963"/>
    </source>
</evidence>
<feature type="non-terminal residue" evidence="1">
    <location>
        <position position="60"/>
    </location>
</feature>